<evidence type="ECO:0000256" key="7">
    <source>
        <dbReference type="ARBA" id="ARBA00023136"/>
    </source>
</evidence>
<proteinExistence type="inferred from homology"/>
<dbReference type="InterPro" id="IPR003593">
    <property type="entry name" value="AAA+_ATPase"/>
</dbReference>
<accession>A0AAU7JBZ7</accession>
<keyword evidence="7" id="KW-0472">Membrane</keyword>
<dbReference type="PANTHER" id="PTHR43499:SF1">
    <property type="entry name" value="ABC TRANSPORTER I FAMILY MEMBER 1"/>
    <property type="match status" value="1"/>
</dbReference>
<evidence type="ECO:0000256" key="1">
    <source>
        <dbReference type="ARBA" id="ARBA00005417"/>
    </source>
</evidence>
<sequence length="206" mass="21577">MRLVVEDLVCERSGRPVFSGVSFAVDGGEALALVGRNGAGKSSLLQILAGLLDPASGRILVDEGHDDRTLGEQSHYVGHRDALKPSLTPHETLAFWRAMLGEPALSPDEALERLGLDHAADLPCAYLSAGQRRRLALARLLVSDRPVWLLDEPTSALDAASQAVFADLVRGHLARGGIVLAATHAPLGLDGVATLRIGAPPAGAHA</sequence>
<comment type="similarity">
    <text evidence="1">Belongs to the ABC transporter superfamily.</text>
</comment>
<evidence type="ECO:0000313" key="9">
    <source>
        <dbReference type="EMBL" id="XBO37903.1"/>
    </source>
</evidence>
<keyword evidence="6" id="KW-1278">Translocase</keyword>
<dbReference type="Gene3D" id="3.40.50.300">
    <property type="entry name" value="P-loop containing nucleotide triphosphate hydrolases"/>
    <property type="match status" value="1"/>
</dbReference>
<dbReference type="InterPro" id="IPR027417">
    <property type="entry name" value="P-loop_NTPase"/>
</dbReference>
<evidence type="ECO:0000256" key="6">
    <source>
        <dbReference type="ARBA" id="ARBA00022967"/>
    </source>
</evidence>
<gene>
    <name evidence="9" type="primary">ccmA</name>
    <name evidence="9" type="ORF">ABEG18_19590</name>
</gene>
<dbReference type="EMBL" id="CP157484">
    <property type="protein sequence ID" value="XBO37903.1"/>
    <property type="molecule type" value="Genomic_DNA"/>
</dbReference>
<keyword evidence="5 9" id="KW-0067">ATP-binding</keyword>
<keyword evidence="3" id="KW-0547">Nucleotide-binding</keyword>
<dbReference type="PANTHER" id="PTHR43499">
    <property type="entry name" value="ABC TRANSPORTER I FAMILY MEMBER 1"/>
    <property type="match status" value="1"/>
</dbReference>
<dbReference type="NCBIfam" id="TIGR01189">
    <property type="entry name" value="ccmA"/>
    <property type="match status" value="1"/>
</dbReference>
<name>A0AAU7JBZ7_9HYPH</name>
<evidence type="ECO:0000256" key="2">
    <source>
        <dbReference type="ARBA" id="ARBA00022448"/>
    </source>
</evidence>
<dbReference type="InterPro" id="IPR005895">
    <property type="entry name" value="ABC_transptr_haem_export_CcmA"/>
</dbReference>
<dbReference type="PROSITE" id="PS50893">
    <property type="entry name" value="ABC_TRANSPORTER_2"/>
    <property type="match status" value="1"/>
</dbReference>
<dbReference type="RefSeq" id="WP_406854731.1">
    <property type="nucleotide sequence ID" value="NZ_CP157484.1"/>
</dbReference>
<dbReference type="AlphaFoldDB" id="A0AAU7JBZ7"/>
<keyword evidence="4" id="KW-0201">Cytochrome c-type biogenesis</keyword>
<dbReference type="InterPro" id="IPR003439">
    <property type="entry name" value="ABC_transporter-like_ATP-bd"/>
</dbReference>
<evidence type="ECO:0000256" key="3">
    <source>
        <dbReference type="ARBA" id="ARBA00022741"/>
    </source>
</evidence>
<dbReference type="GO" id="GO:0017004">
    <property type="term" value="P:cytochrome complex assembly"/>
    <property type="evidence" value="ECO:0007669"/>
    <property type="project" value="UniProtKB-KW"/>
</dbReference>
<dbReference type="InterPro" id="IPR017871">
    <property type="entry name" value="ABC_transporter-like_CS"/>
</dbReference>
<reference evidence="9" key="1">
    <citation type="submission" date="2024-05" db="EMBL/GenBank/DDBJ databases">
        <authorList>
            <person name="Kim S."/>
            <person name="Heo J."/>
            <person name="Choi H."/>
            <person name="Choi Y."/>
            <person name="Kwon S.-W."/>
            <person name="Kim Y."/>
        </authorList>
    </citation>
    <scope>NUCLEOTIDE SEQUENCE</scope>
    <source>
        <strain evidence="9">KACC 23698</strain>
    </source>
</reference>
<dbReference type="SUPFAM" id="SSF52540">
    <property type="entry name" value="P-loop containing nucleoside triphosphate hydrolases"/>
    <property type="match status" value="1"/>
</dbReference>
<feature type="domain" description="ABC transporter" evidence="8">
    <location>
        <begin position="3"/>
        <end position="206"/>
    </location>
</feature>
<dbReference type="SMART" id="SM00382">
    <property type="entry name" value="AAA"/>
    <property type="match status" value="1"/>
</dbReference>
<keyword evidence="2" id="KW-0813">Transport</keyword>
<dbReference type="GO" id="GO:0022857">
    <property type="term" value="F:transmembrane transporter activity"/>
    <property type="evidence" value="ECO:0007669"/>
    <property type="project" value="InterPro"/>
</dbReference>
<organism evidence="9">
    <name type="scientific">Alsobacter sp. KACC 23698</name>
    <dbReference type="NCBI Taxonomy" id="3149229"/>
    <lineage>
        <taxon>Bacteria</taxon>
        <taxon>Pseudomonadati</taxon>
        <taxon>Pseudomonadota</taxon>
        <taxon>Alphaproteobacteria</taxon>
        <taxon>Hyphomicrobiales</taxon>
        <taxon>Alsobacteraceae</taxon>
        <taxon>Alsobacter</taxon>
    </lineage>
</organism>
<dbReference type="Pfam" id="PF00005">
    <property type="entry name" value="ABC_tran"/>
    <property type="match status" value="1"/>
</dbReference>
<evidence type="ECO:0000256" key="5">
    <source>
        <dbReference type="ARBA" id="ARBA00022840"/>
    </source>
</evidence>
<dbReference type="GO" id="GO:0016887">
    <property type="term" value="F:ATP hydrolysis activity"/>
    <property type="evidence" value="ECO:0007669"/>
    <property type="project" value="InterPro"/>
</dbReference>
<dbReference type="PROSITE" id="PS00211">
    <property type="entry name" value="ABC_TRANSPORTER_1"/>
    <property type="match status" value="1"/>
</dbReference>
<evidence type="ECO:0000259" key="8">
    <source>
        <dbReference type="PROSITE" id="PS50893"/>
    </source>
</evidence>
<dbReference type="GO" id="GO:0005524">
    <property type="term" value="F:ATP binding"/>
    <property type="evidence" value="ECO:0007669"/>
    <property type="project" value="UniProtKB-KW"/>
</dbReference>
<evidence type="ECO:0000256" key="4">
    <source>
        <dbReference type="ARBA" id="ARBA00022748"/>
    </source>
</evidence>
<protein>
    <submittedName>
        <fullName evidence="9">Heme ABC exporter ATP-binding protein CcmA</fullName>
    </submittedName>
</protein>